<reference evidence="2" key="1">
    <citation type="journal article" date="2015" name="Mol. Ecol.">
        <title>High-stakes species delimitation in eyeless cave spiders (Cicurina, Dictynidae, Araneae) from central Texas.</title>
        <authorList>
            <person name="Hedin M."/>
        </authorList>
    </citation>
    <scope>NUCLEOTIDE SEQUENCE</scope>
    <source>
        <strain evidence="2">G2011</strain>
    </source>
</reference>
<feature type="compositionally biased region" description="Polar residues" evidence="1">
    <location>
        <begin position="60"/>
        <end position="89"/>
    </location>
</feature>
<evidence type="ECO:0000313" key="2">
    <source>
        <dbReference type="EMBL" id="AIZ98757.1"/>
    </source>
</evidence>
<feature type="compositionally biased region" description="Polar residues" evidence="1">
    <location>
        <begin position="151"/>
        <end position="171"/>
    </location>
</feature>
<feature type="non-terminal residue" evidence="2">
    <location>
        <position position="1"/>
    </location>
</feature>
<dbReference type="AlphaFoldDB" id="A0A0A7NY99"/>
<feature type="compositionally biased region" description="Polar residues" evidence="1">
    <location>
        <begin position="16"/>
        <end position="25"/>
    </location>
</feature>
<name>A0A0A7NY99_9ARAC</name>
<feature type="compositionally biased region" description="Basic and acidic residues" evidence="1">
    <location>
        <begin position="206"/>
        <end position="215"/>
    </location>
</feature>
<feature type="compositionally biased region" description="Low complexity" evidence="1">
    <location>
        <begin position="121"/>
        <end position="136"/>
    </location>
</feature>
<proteinExistence type="predicted"/>
<feature type="region of interest" description="Disordered" evidence="1">
    <location>
        <begin position="51"/>
        <end position="215"/>
    </location>
</feature>
<feature type="compositionally biased region" description="Polar residues" evidence="1">
    <location>
        <begin position="180"/>
        <end position="189"/>
    </location>
</feature>
<dbReference type="EMBL" id="KP222158">
    <property type="protein sequence ID" value="AIZ98757.1"/>
    <property type="molecule type" value="Genomic_DNA"/>
</dbReference>
<feature type="region of interest" description="Disordered" evidence="1">
    <location>
        <begin position="1"/>
        <end position="28"/>
    </location>
</feature>
<evidence type="ECO:0000256" key="1">
    <source>
        <dbReference type="SAM" id="MobiDB-lite"/>
    </source>
</evidence>
<sequence length="215" mass="23004">ESSSDEKLVSSSDTSISQNKANNSLKLKHITTKFDEPKTSVEIAPLSIAQDINATEESEPVTITKSEQSPTISTVNSLNSTDNLTTQEIPSEMNKQKTVSSKETFENKSSRIPAFSAGIKSSATEPSTSTSAPGSSVDLETIAMSPELPKSKTTSKIAEPTTSSATTGNSEQHSKKTETVTDIPSSSVNEPPIVEKLEQDQSTSEKQSENDDSFR</sequence>
<feature type="non-terminal residue" evidence="2">
    <location>
        <position position="215"/>
    </location>
</feature>
<organism evidence="2">
    <name type="scientific">Cicurina buwata</name>
    <dbReference type="NCBI Taxonomy" id="1585540"/>
    <lineage>
        <taxon>Eukaryota</taxon>
        <taxon>Metazoa</taxon>
        <taxon>Ecdysozoa</taxon>
        <taxon>Arthropoda</taxon>
        <taxon>Chelicerata</taxon>
        <taxon>Arachnida</taxon>
        <taxon>Araneae</taxon>
        <taxon>Araneomorphae</taxon>
        <taxon>Entelegynae</taxon>
        <taxon>Dictynoidea</taxon>
        <taxon>Dictynidae</taxon>
        <taxon>Cicurina</taxon>
    </lineage>
</organism>
<protein>
    <submittedName>
        <fullName evidence="2">Isolate G2011 anonymous spider protein protein</fullName>
    </submittedName>
</protein>
<accession>A0A0A7NY99</accession>